<dbReference type="EMBL" id="JACIDS010000001">
    <property type="protein sequence ID" value="MBB3929403.1"/>
    <property type="molecule type" value="Genomic_DNA"/>
</dbReference>
<sequence length="362" mass="38163">MPSPLTLFIGSLNREAPYFQGARGTGLSVYRFVEDAGTFAPLAESTDIDNPTFLSFDAAGRTLYATSEVASWREGTVSAYRIDPASGALTYLNKQTTLGSIAAYSHVSPDGRHLLVADYSMGEGGPDQSLAVFPIRADGSLAPAVSSLRFVGTGPDPERQERSHAHCIVPAPDGRHWIAADLGTDTITLLALGEDGTLTERARLAMPPGSGPRHVAFHPDGRSFFVSNELTSTTASVGIEGNELRLLSLVPAIPEGVQSHAADIHVAPDGAFVYASNRGHDSISVFAVDAASRALTLIEQVPTGGATPRNFALTPSGNSLLVANQNGDSIVLFRRDPTTGRLTRTDSRLAIGTPMCVRLVAP</sequence>
<organism evidence="3 4">
    <name type="scientific">Kaistia hirudinis</name>
    <dbReference type="NCBI Taxonomy" id="1293440"/>
    <lineage>
        <taxon>Bacteria</taxon>
        <taxon>Pseudomonadati</taxon>
        <taxon>Pseudomonadota</taxon>
        <taxon>Alphaproteobacteria</taxon>
        <taxon>Hyphomicrobiales</taxon>
        <taxon>Kaistiaceae</taxon>
        <taxon>Kaistia</taxon>
    </lineage>
</organism>
<accession>A0A840AJB5</accession>
<dbReference type="Proteomes" id="UP000553963">
    <property type="component" value="Unassembled WGS sequence"/>
</dbReference>
<name>A0A840AJB5_9HYPH</name>
<dbReference type="Gene3D" id="2.130.10.10">
    <property type="entry name" value="YVTN repeat-like/Quinoprotein amine dehydrogenase"/>
    <property type="match status" value="1"/>
</dbReference>
<keyword evidence="2" id="KW-0119">Carbohydrate metabolism</keyword>
<proteinExistence type="inferred from homology"/>
<keyword evidence="2" id="KW-0313">Glucose metabolism</keyword>
<dbReference type="InterPro" id="IPR011048">
    <property type="entry name" value="Haem_d1_sf"/>
</dbReference>
<dbReference type="SUPFAM" id="SSF51004">
    <property type="entry name" value="C-terminal (heme d1) domain of cytochrome cd1-nitrite reductase"/>
    <property type="match status" value="1"/>
</dbReference>
<reference evidence="3 4" key="1">
    <citation type="submission" date="2020-08" db="EMBL/GenBank/DDBJ databases">
        <title>Genomic Encyclopedia of Type Strains, Phase IV (KMG-IV): sequencing the most valuable type-strain genomes for metagenomic binning, comparative biology and taxonomic classification.</title>
        <authorList>
            <person name="Goeker M."/>
        </authorList>
    </citation>
    <scope>NUCLEOTIDE SEQUENCE [LARGE SCALE GENOMIC DNA]</scope>
    <source>
        <strain evidence="3 4">DSM 25966</strain>
    </source>
</reference>
<evidence type="ECO:0000313" key="3">
    <source>
        <dbReference type="EMBL" id="MBB3929403.1"/>
    </source>
</evidence>
<evidence type="ECO:0000256" key="1">
    <source>
        <dbReference type="ARBA" id="ARBA00005564"/>
    </source>
</evidence>
<protein>
    <submittedName>
        <fullName evidence="3">6-phosphogluconolactonase</fullName>
        <ecNumber evidence="3">3.1.1.31</ecNumber>
    </submittedName>
</protein>
<gene>
    <name evidence="3" type="ORF">GGR25_000422</name>
</gene>
<dbReference type="EC" id="3.1.1.31" evidence="3"/>
<evidence type="ECO:0000256" key="2">
    <source>
        <dbReference type="ARBA" id="ARBA00022526"/>
    </source>
</evidence>
<evidence type="ECO:0000313" key="4">
    <source>
        <dbReference type="Proteomes" id="UP000553963"/>
    </source>
</evidence>
<dbReference type="RefSeq" id="WP_183397065.1">
    <property type="nucleotide sequence ID" value="NZ_JACIDS010000001.1"/>
</dbReference>
<comment type="similarity">
    <text evidence="1">Belongs to the cycloisomerase 2 family.</text>
</comment>
<dbReference type="PANTHER" id="PTHR30344:SF1">
    <property type="entry name" value="6-PHOSPHOGLUCONOLACTONASE"/>
    <property type="match status" value="1"/>
</dbReference>
<dbReference type="InterPro" id="IPR015943">
    <property type="entry name" value="WD40/YVTN_repeat-like_dom_sf"/>
</dbReference>
<dbReference type="InterPro" id="IPR019405">
    <property type="entry name" value="Lactonase_7-beta_prop"/>
</dbReference>
<dbReference type="Pfam" id="PF10282">
    <property type="entry name" value="Lactonase"/>
    <property type="match status" value="1"/>
</dbReference>
<dbReference type="GO" id="GO:0006006">
    <property type="term" value="P:glucose metabolic process"/>
    <property type="evidence" value="ECO:0007669"/>
    <property type="project" value="UniProtKB-KW"/>
</dbReference>
<comment type="caution">
    <text evidence="3">The sequence shown here is derived from an EMBL/GenBank/DDBJ whole genome shotgun (WGS) entry which is preliminary data.</text>
</comment>
<dbReference type="GO" id="GO:0005829">
    <property type="term" value="C:cytosol"/>
    <property type="evidence" value="ECO:0007669"/>
    <property type="project" value="TreeGrafter"/>
</dbReference>
<dbReference type="PANTHER" id="PTHR30344">
    <property type="entry name" value="6-PHOSPHOGLUCONOLACTONASE-RELATED"/>
    <property type="match status" value="1"/>
</dbReference>
<dbReference type="InterPro" id="IPR050282">
    <property type="entry name" value="Cycloisomerase_2"/>
</dbReference>
<keyword evidence="4" id="KW-1185">Reference proteome</keyword>
<dbReference type="AlphaFoldDB" id="A0A840AJB5"/>
<dbReference type="GO" id="GO:0017057">
    <property type="term" value="F:6-phosphogluconolactonase activity"/>
    <property type="evidence" value="ECO:0007669"/>
    <property type="project" value="UniProtKB-EC"/>
</dbReference>
<keyword evidence="3" id="KW-0378">Hydrolase</keyword>